<keyword evidence="1" id="KW-0812">Transmembrane</keyword>
<gene>
    <name evidence="2" type="ORF">FYJ62_06350</name>
</gene>
<comment type="caution">
    <text evidence="2">The sequence shown here is derived from an EMBL/GenBank/DDBJ whole genome shotgun (WGS) entry which is preliminary data.</text>
</comment>
<dbReference type="AlphaFoldDB" id="A0A6A8MEQ0"/>
<feature type="transmembrane region" description="Helical" evidence="1">
    <location>
        <begin position="89"/>
        <end position="110"/>
    </location>
</feature>
<evidence type="ECO:0000313" key="2">
    <source>
        <dbReference type="EMBL" id="MST87263.1"/>
    </source>
</evidence>
<keyword evidence="1" id="KW-1133">Transmembrane helix</keyword>
<keyword evidence="3" id="KW-1185">Reference proteome</keyword>
<proteinExistence type="predicted"/>
<reference evidence="2 3" key="1">
    <citation type="submission" date="2019-08" db="EMBL/GenBank/DDBJ databases">
        <title>In-depth cultivation of the pig gut microbiome towards novel bacterial diversity and tailored functional studies.</title>
        <authorList>
            <person name="Wylensek D."/>
            <person name="Hitch T.C.A."/>
            <person name="Clavel T."/>
        </authorList>
    </citation>
    <scope>NUCLEOTIDE SEQUENCE [LARGE SCALE GENOMIC DNA]</scope>
    <source>
        <strain evidence="2 3">Bifido-178-WT-2B</strain>
    </source>
</reference>
<protein>
    <submittedName>
        <fullName evidence="2">Uncharacterized protein</fullName>
    </submittedName>
</protein>
<feature type="transmembrane region" description="Helical" evidence="1">
    <location>
        <begin position="6"/>
        <end position="27"/>
    </location>
</feature>
<name>A0A6A8MEQ0_9LACO</name>
<dbReference type="Proteomes" id="UP000438120">
    <property type="component" value="Unassembled WGS sequence"/>
</dbReference>
<feature type="transmembrane region" description="Helical" evidence="1">
    <location>
        <begin position="39"/>
        <end position="58"/>
    </location>
</feature>
<feature type="transmembrane region" description="Helical" evidence="1">
    <location>
        <begin position="116"/>
        <end position="137"/>
    </location>
</feature>
<organism evidence="2 3">
    <name type="scientific">Lactobacillus porci</name>
    <dbReference type="NCBI Taxonomy" id="2012477"/>
    <lineage>
        <taxon>Bacteria</taxon>
        <taxon>Bacillati</taxon>
        <taxon>Bacillota</taxon>
        <taxon>Bacilli</taxon>
        <taxon>Lactobacillales</taxon>
        <taxon>Lactobacillaceae</taxon>
        <taxon>Lactobacillus</taxon>
    </lineage>
</organism>
<evidence type="ECO:0000313" key="3">
    <source>
        <dbReference type="Proteomes" id="UP000438120"/>
    </source>
</evidence>
<dbReference type="EMBL" id="VUMX01000015">
    <property type="protein sequence ID" value="MST87263.1"/>
    <property type="molecule type" value="Genomic_DNA"/>
</dbReference>
<feature type="transmembrane region" description="Helical" evidence="1">
    <location>
        <begin position="64"/>
        <end position="82"/>
    </location>
</feature>
<evidence type="ECO:0000256" key="1">
    <source>
        <dbReference type="SAM" id="Phobius"/>
    </source>
</evidence>
<dbReference type="RefSeq" id="WP_154548882.1">
    <property type="nucleotide sequence ID" value="NZ_VUMX01000015.1"/>
</dbReference>
<keyword evidence="1" id="KW-0472">Membrane</keyword>
<sequence>MSVKQVVRFVTNLLLSFTLFDLVLNLVSEGPKAHNGLRIAFIAAIFVAAIGQWLGGWIADQAGFLKYAALLVSLYLLAYLLLVRQDALFWYWIFQAGLLAVNLSFNAFTWKNAAPWVTWAEIALFVLALAAATVGIIKGAW</sequence>
<accession>A0A6A8MEQ0</accession>